<feature type="compositionally biased region" description="Polar residues" evidence="1">
    <location>
        <begin position="242"/>
        <end position="252"/>
    </location>
</feature>
<dbReference type="Proteomes" id="UP000235464">
    <property type="component" value="Chromosome I"/>
</dbReference>
<evidence type="ECO:0000259" key="2">
    <source>
        <dbReference type="Pfam" id="PF09362"/>
    </source>
</evidence>
<dbReference type="PANTHER" id="PTHR43662:SF3">
    <property type="entry name" value="DOMAIN PROTEIN, PUTATIVE (AFU_ORTHOLOGUE AFUA_6G11970)-RELATED"/>
    <property type="match status" value="1"/>
</dbReference>
<gene>
    <name evidence="3" type="ORF">SCNRRL3882_5779</name>
</gene>
<reference evidence="4" key="1">
    <citation type="submission" date="2017-11" db="EMBL/GenBank/DDBJ databases">
        <authorList>
            <person name="Wibberg D."/>
        </authorList>
    </citation>
    <scope>NUCLEOTIDE SEQUENCE [LARGE SCALE GENOMIC DNA]</scope>
</reference>
<accession>A0A2N9BG40</accession>
<dbReference type="OrthoDB" id="581239at2"/>
<dbReference type="AlphaFoldDB" id="A0A2N9BG40"/>
<organism evidence="3 4">
    <name type="scientific">Streptomyces chartreusis NRRL 3882</name>
    <dbReference type="NCBI Taxonomy" id="1079985"/>
    <lineage>
        <taxon>Bacteria</taxon>
        <taxon>Bacillati</taxon>
        <taxon>Actinomycetota</taxon>
        <taxon>Actinomycetes</taxon>
        <taxon>Kitasatosporales</taxon>
        <taxon>Streptomycetaceae</taxon>
        <taxon>Streptomyces</taxon>
    </lineage>
</organism>
<evidence type="ECO:0000313" key="4">
    <source>
        <dbReference type="Proteomes" id="UP000235464"/>
    </source>
</evidence>
<evidence type="ECO:0000256" key="1">
    <source>
        <dbReference type="SAM" id="MobiDB-lite"/>
    </source>
</evidence>
<feature type="domain" description="DUF1996" evidence="2">
    <location>
        <begin position="262"/>
        <end position="493"/>
    </location>
</feature>
<name>A0A2N9BG40_STRCX</name>
<proteinExistence type="predicted"/>
<feature type="region of interest" description="Disordered" evidence="1">
    <location>
        <begin position="155"/>
        <end position="261"/>
    </location>
</feature>
<dbReference type="PANTHER" id="PTHR43662">
    <property type="match status" value="1"/>
</dbReference>
<keyword evidence="4" id="KW-1185">Reference proteome</keyword>
<dbReference type="Pfam" id="PF09362">
    <property type="entry name" value="DUF1996"/>
    <property type="match status" value="1"/>
</dbReference>
<feature type="compositionally biased region" description="Gly residues" evidence="1">
    <location>
        <begin position="183"/>
        <end position="207"/>
    </location>
</feature>
<dbReference type="InterPro" id="IPR018535">
    <property type="entry name" value="DUF1996"/>
</dbReference>
<feature type="compositionally biased region" description="Low complexity" evidence="1">
    <location>
        <begin position="170"/>
        <end position="182"/>
    </location>
</feature>
<protein>
    <recommendedName>
        <fullName evidence="2">DUF1996 domain-containing protein</fullName>
    </recommendedName>
</protein>
<dbReference type="EMBL" id="LT963352">
    <property type="protein sequence ID" value="SOR82329.1"/>
    <property type="molecule type" value="Genomic_DNA"/>
</dbReference>
<sequence>MGRNTRKRRTPLATKAIAASAALALGGGGLIWANFYASAHEENSANQTKSAGAQIATIQCPDVGQQLTDVPDGARQGVDKELANLDKQISEAYTRLASTRQAQAGDPGFVNNAILGPLKSKRTAAIDRIGINIRRVGGQAPDNLAQMAECKGMAADANTNDGNAGGGQNNDGQNNDGQDQGQNNGGQDQGGDNGQDQGQGGNGGQAGNGPVADDFINIEDVQPNSRNLPNGLAANGDGGSTGSFTTNCGTNENENRNSDNVIVAPGVSNGAQHQHDYVGNQSNNAFASDEDLANAETSCQNQGDKSSYFWPVIRIQDGTQDIDQGQPGGGQDGNVGKIVEPAEAQLKFVGNRTSDVVAMPKALRIITGDAKSFTNGLNNANTSWSCTGFEDRQVTDKYPICPEGSSVVRTSNFQSCWDGQNIDSANHRTHVDFVEADGSCSNGFKAIPQLQVRLVYDVPAPQINNGQIQNAFAVDSFPEQLHKAITDHNDFINFFDENVMNEMVQCINNGEDCQ</sequence>
<dbReference type="RefSeq" id="WP_010037071.1">
    <property type="nucleotide sequence ID" value="NZ_LT962942.1"/>
</dbReference>
<evidence type="ECO:0000313" key="3">
    <source>
        <dbReference type="EMBL" id="SOR82329.1"/>
    </source>
</evidence>